<dbReference type="SUPFAM" id="SSF141868">
    <property type="entry name" value="EAL domain-like"/>
    <property type="match status" value="1"/>
</dbReference>
<feature type="active site" evidence="1">
    <location>
        <position position="47"/>
    </location>
</feature>
<dbReference type="Gene3D" id="3.30.70.270">
    <property type="match status" value="1"/>
</dbReference>
<dbReference type="EMBL" id="JACVEW010000012">
    <property type="protein sequence ID" value="MBP0048957.1"/>
    <property type="molecule type" value="Genomic_DNA"/>
</dbReference>
<dbReference type="PANTHER" id="PTHR44757:SF2">
    <property type="entry name" value="BIOFILM ARCHITECTURE MAINTENANCE PROTEIN MBAA"/>
    <property type="match status" value="1"/>
</dbReference>
<dbReference type="Gene3D" id="3.40.50.150">
    <property type="entry name" value="Vaccinia Virus protein VP39"/>
    <property type="match status" value="1"/>
</dbReference>
<dbReference type="Pfam" id="PF01739">
    <property type="entry name" value="CheR"/>
    <property type="match status" value="1"/>
</dbReference>
<dbReference type="Pfam" id="PF00563">
    <property type="entry name" value="EAL"/>
    <property type="match status" value="1"/>
</dbReference>
<feature type="domain" description="CheB-type methylesterase" evidence="5">
    <location>
        <begin position="8"/>
        <end position="197"/>
    </location>
</feature>
<dbReference type="CDD" id="cd01949">
    <property type="entry name" value="GGDEF"/>
    <property type="match status" value="1"/>
</dbReference>
<gene>
    <name evidence="9" type="ORF">H9C73_09420</name>
</gene>
<dbReference type="SMART" id="SM00267">
    <property type="entry name" value="GGDEF"/>
    <property type="match status" value="1"/>
</dbReference>
<evidence type="ECO:0000259" key="6">
    <source>
        <dbReference type="PROSITE" id="PS50123"/>
    </source>
</evidence>
<dbReference type="InterPro" id="IPR035965">
    <property type="entry name" value="PAS-like_dom_sf"/>
</dbReference>
<dbReference type="InterPro" id="IPR000014">
    <property type="entry name" value="PAS"/>
</dbReference>
<feature type="domain" description="CheR-type methyltransferase" evidence="6">
    <location>
        <begin position="197"/>
        <end position="459"/>
    </location>
</feature>
<dbReference type="Pfam" id="PF00990">
    <property type="entry name" value="GGDEF"/>
    <property type="match status" value="1"/>
</dbReference>
<dbReference type="PROSITE" id="PS50122">
    <property type="entry name" value="CHEB"/>
    <property type="match status" value="1"/>
</dbReference>
<dbReference type="SMART" id="SM00138">
    <property type="entry name" value="MeTrc"/>
    <property type="match status" value="1"/>
</dbReference>
<dbReference type="InterPro" id="IPR000700">
    <property type="entry name" value="PAS-assoc_C"/>
</dbReference>
<dbReference type="InterPro" id="IPR000780">
    <property type="entry name" value="CheR_MeTrfase"/>
</dbReference>
<dbReference type="Gene3D" id="3.20.20.450">
    <property type="entry name" value="EAL domain"/>
    <property type="match status" value="1"/>
</dbReference>
<evidence type="ECO:0000259" key="5">
    <source>
        <dbReference type="PROSITE" id="PS50122"/>
    </source>
</evidence>
<dbReference type="Proteomes" id="UP000810171">
    <property type="component" value="Unassembled WGS sequence"/>
</dbReference>
<keyword evidence="2" id="KW-0175">Coiled coil</keyword>
<dbReference type="InterPro" id="IPR043128">
    <property type="entry name" value="Rev_trsase/Diguanyl_cyclase"/>
</dbReference>
<dbReference type="SUPFAM" id="SSF55073">
    <property type="entry name" value="Nucleotide cyclase"/>
    <property type="match status" value="1"/>
</dbReference>
<dbReference type="SUPFAM" id="SSF53335">
    <property type="entry name" value="S-adenosyl-L-methionine-dependent methyltransferases"/>
    <property type="match status" value="1"/>
</dbReference>
<dbReference type="NCBIfam" id="TIGR00229">
    <property type="entry name" value="sensory_box"/>
    <property type="match status" value="2"/>
</dbReference>
<dbReference type="CDD" id="cd01948">
    <property type="entry name" value="EAL"/>
    <property type="match status" value="1"/>
</dbReference>
<feature type="active site" evidence="1">
    <location>
        <position position="139"/>
    </location>
</feature>
<comment type="caution">
    <text evidence="9">The sequence shown here is derived from an EMBL/GenBank/DDBJ whole genome shotgun (WGS) entry which is preliminary data.</text>
</comment>
<dbReference type="CDD" id="cd16434">
    <property type="entry name" value="CheB-CheR_fusion"/>
    <property type="match status" value="1"/>
</dbReference>
<dbReference type="SUPFAM" id="SSF52738">
    <property type="entry name" value="Methylesterase CheB, C-terminal domain"/>
    <property type="match status" value="1"/>
</dbReference>
<feature type="domain" description="GGDEF" evidence="8">
    <location>
        <begin position="1104"/>
        <end position="1236"/>
    </location>
</feature>
<dbReference type="Pfam" id="PF13426">
    <property type="entry name" value="PAS_9"/>
    <property type="match status" value="1"/>
</dbReference>
<dbReference type="Pfam" id="PF01339">
    <property type="entry name" value="CheB_methylest"/>
    <property type="match status" value="1"/>
</dbReference>
<feature type="coiled-coil region" evidence="2">
    <location>
        <begin position="627"/>
        <end position="703"/>
    </location>
</feature>
<reference evidence="9 10" key="1">
    <citation type="submission" date="2020-09" db="EMBL/GenBank/DDBJ databases">
        <authorList>
            <person name="Tanuku N.R.S."/>
        </authorList>
    </citation>
    <scope>NUCLEOTIDE SEQUENCE [LARGE SCALE GENOMIC DNA]</scope>
    <source>
        <strain evidence="9 10">AK62</strain>
    </source>
</reference>
<dbReference type="RefSeq" id="WP_209287573.1">
    <property type="nucleotide sequence ID" value="NZ_JACVEW010000012.1"/>
</dbReference>
<feature type="domain" description="PAS" evidence="3">
    <location>
        <begin position="940"/>
        <end position="984"/>
    </location>
</feature>
<keyword evidence="1" id="KW-0378">Hydrolase</keyword>
<dbReference type="PRINTS" id="PR00996">
    <property type="entry name" value="CHERMTFRASE"/>
</dbReference>
<dbReference type="InterPro" id="IPR022641">
    <property type="entry name" value="CheR_N"/>
</dbReference>
<dbReference type="InterPro" id="IPR052155">
    <property type="entry name" value="Biofilm_reg_signaling"/>
</dbReference>
<dbReference type="PANTHER" id="PTHR44757">
    <property type="entry name" value="DIGUANYLATE CYCLASE DGCP"/>
    <property type="match status" value="1"/>
</dbReference>
<dbReference type="CDD" id="cd00130">
    <property type="entry name" value="PAS"/>
    <property type="match status" value="1"/>
</dbReference>
<dbReference type="Pfam" id="PF08448">
    <property type="entry name" value="PAS_4"/>
    <property type="match status" value="1"/>
</dbReference>
<dbReference type="SUPFAM" id="SSF55785">
    <property type="entry name" value="PYP-like sensor domain (PAS domain)"/>
    <property type="match status" value="3"/>
</dbReference>
<dbReference type="InterPro" id="IPR035909">
    <property type="entry name" value="CheB_C"/>
</dbReference>
<evidence type="ECO:0000259" key="7">
    <source>
        <dbReference type="PROSITE" id="PS50883"/>
    </source>
</evidence>
<dbReference type="Gene3D" id="3.40.50.180">
    <property type="entry name" value="Methylesterase CheB, C-terminal domain"/>
    <property type="match status" value="1"/>
</dbReference>
<evidence type="ECO:0000259" key="8">
    <source>
        <dbReference type="PROSITE" id="PS50887"/>
    </source>
</evidence>
<proteinExistence type="predicted"/>
<evidence type="ECO:0000259" key="3">
    <source>
        <dbReference type="PROSITE" id="PS50112"/>
    </source>
</evidence>
<dbReference type="PROSITE" id="PS50123">
    <property type="entry name" value="CHER"/>
    <property type="match status" value="1"/>
</dbReference>
<dbReference type="PROSITE" id="PS50887">
    <property type="entry name" value="GGDEF"/>
    <property type="match status" value="1"/>
</dbReference>
<feature type="domain" description="EAL" evidence="7">
    <location>
        <begin position="1245"/>
        <end position="1500"/>
    </location>
</feature>
<evidence type="ECO:0000313" key="10">
    <source>
        <dbReference type="Proteomes" id="UP000810171"/>
    </source>
</evidence>
<evidence type="ECO:0000256" key="1">
    <source>
        <dbReference type="PROSITE-ProRule" id="PRU00050"/>
    </source>
</evidence>
<dbReference type="NCBIfam" id="TIGR00254">
    <property type="entry name" value="GGDEF"/>
    <property type="match status" value="1"/>
</dbReference>
<dbReference type="InterPro" id="IPR035919">
    <property type="entry name" value="EAL_sf"/>
</dbReference>
<accession>A0ABS3ZB75</accession>
<evidence type="ECO:0000256" key="2">
    <source>
        <dbReference type="SAM" id="Coils"/>
    </source>
</evidence>
<organism evidence="9 10">
    <name type="scientific">Marinobacterium alkalitolerans</name>
    <dbReference type="NCBI Taxonomy" id="1542925"/>
    <lineage>
        <taxon>Bacteria</taxon>
        <taxon>Pseudomonadati</taxon>
        <taxon>Pseudomonadota</taxon>
        <taxon>Gammaproteobacteria</taxon>
        <taxon>Oceanospirillales</taxon>
        <taxon>Oceanospirillaceae</taxon>
        <taxon>Marinobacterium</taxon>
    </lineage>
</organism>
<evidence type="ECO:0000313" key="9">
    <source>
        <dbReference type="EMBL" id="MBP0048957.1"/>
    </source>
</evidence>
<sequence>MVEADTRDLPSVTLVGVGASAGGLEAVAALIASLPGYSYLAFVVLQHLSPSHKSMLVEILERETALDVKPFEDGLKPEPGVIYVVPSSYNASVHNGLFRLRQAPPEIVPKPSINEFFISLAADAGEAAVGIVLSGTGSDGTAGLRAIQAAGGICIAQNPETAKYSGMPLSAIEAGVADFVFTPEEIAENLPKLVKGTTGSAEPVSRNAMQQLLGLLKTQCKVDFSGYKEGTLARRIKRRLVATGHETIESYLEWIAENKSELNLLSRDILISVTAFFRDPDAFSALRSRLEQLCEEHGTSDEIRIWVAGCASGEEAYSVAILLTEVLGDRMGVQPIQIFATDIDEDALNIARRGVYPAAALSAVSPERLNRFFHAIGKHFEVAKPLRDMIVFARHNLVDDPPFLRLDLVTCRNVLIYFDNPLQTRVLQRFHFALRSSGLLFLGRSESVAQAEQLFSAVGRRDRLFLKKGNSQAPSVPSRATGVTTVSSRTRWNDQVRLLLEGTAEYLGATMALCDGQGHVQHTAGKVDRFLRFPVGSMDVSICDVVLEAFQGEVMALLHRFNKLRKPQSGRPRAFEGEYWQVAVCGVPGHENDYSIVIISPVPSAHRSGSQVIELARSVDGSVENELTATREHLQSLIEELATANEEMQSLNEEAQASNEELQATNEELEAANEELQATNEELVSLNEEHNAKTAELSFLNNEYSHLYDALEFPILVFDCHGALKRFNAPAARRLNLISSARNQPVRALRLPEYLSLLESMLQKVLAHGSREEQLVQGDGRTFQLSVTPGLNEREELQTLVVMLLDITDVVRAREDLSHSRSRLQTLMENTTVLLAMKDMAGRYLFANQRFLEAFSIDAAGYMGKSDFDLFGRDFAGSLWSKDLEALRSEQVIDTEHQLKGQRKRTYRTVHQVLKDSEGRPEVIINETEDITRRKEAEEQLRVAAKVFEQAGEAIVVTDASGTIQSINEAFIEITGYSHEDAMGANIGSLLRSGRHSREFYHQLWGELNTKGYWQGEIWNKRKSGEVYPEWLTINRIDEGRSASGVMNREVSYVAVFSDISNLKDSQRKVEFLATHDPLTKLPNRHLFQDRLEHALAYARRHDSHVALLFIDVDNFKSVNDTLGHDVGDQLLTQVAERLRHCLRDVDTVARVGGDEFTVILSDCSVEDAEFAGFRILNALSEHFQIAGRRQFVSASIGAAFYPIDAEDASGLIKAADTAMYQAKEEGRNRLRLFRPELRTELLQVAAIESALHEAIRREQLRIVIQPQYDAQEPSRLIGGEALLRWTDVTLGVVSPAEFIPVAEKTGLMKDLGRLVEKLVLGTVAGFRKQGLVCPTISMNVSAQSFRDEEFVERLENQIEQHGLEKKAVKLEITEGALLSNNNNEVETVRLFRDNGIELSIDDFGTGYSSLSYLKRLPLAELKIDKSFVDGLGKNENDEAIARAILALAKTLSLRTVAEGVETEEQLAWLQREGCDVIQGYLLSKPVTIEAFAEMLTEQYRG</sequence>
<protein>
    <submittedName>
        <fullName evidence="9">EAL domain-containing protein</fullName>
    </submittedName>
</protein>
<evidence type="ECO:0000259" key="4">
    <source>
        <dbReference type="PROSITE" id="PS50113"/>
    </source>
</evidence>
<dbReference type="SMART" id="SM00052">
    <property type="entry name" value="EAL"/>
    <property type="match status" value="1"/>
</dbReference>
<dbReference type="InterPro" id="IPR000160">
    <property type="entry name" value="GGDEF_dom"/>
</dbReference>
<dbReference type="InterPro" id="IPR029063">
    <property type="entry name" value="SAM-dependent_MTases_sf"/>
</dbReference>
<dbReference type="InterPro" id="IPR029787">
    <property type="entry name" value="Nucleotide_cyclase"/>
</dbReference>
<keyword evidence="1" id="KW-0145">Chemotaxis</keyword>
<feature type="active site" evidence="1">
    <location>
        <position position="20"/>
    </location>
</feature>
<keyword evidence="10" id="KW-1185">Reference proteome</keyword>
<dbReference type="SUPFAM" id="SSF47757">
    <property type="entry name" value="Chemotaxis receptor methyltransferase CheR, N-terminal domain"/>
    <property type="match status" value="1"/>
</dbReference>
<dbReference type="InterPro" id="IPR013656">
    <property type="entry name" value="PAS_4"/>
</dbReference>
<name>A0ABS3ZB75_9GAMM</name>
<dbReference type="PROSITE" id="PS50883">
    <property type="entry name" value="EAL"/>
    <property type="match status" value="1"/>
</dbReference>
<dbReference type="InterPro" id="IPR001633">
    <property type="entry name" value="EAL_dom"/>
</dbReference>
<feature type="domain" description="PAC" evidence="4">
    <location>
        <begin position="769"/>
        <end position="819"/>
    </location>
</feature>
<dbReference type="Gene3D" id="3.30.450.20">
    <property type="entry name" value="PAS domain"/>
    <property type="match status" value="3"/>
</dbReference>
<dbReference type="InterPro" id="IPR000673">
    <property type="entry name" value="Sig_transdc_resp-reg_Me-estase"/>
</dbReference>
<dbReference type="PROSITE" id="PS50113">
    <property type="entry name" value="PAC"/>
    <property type="match status" value="1"/>
</dbReference>
<dbReference type="PROSITE" id="PS50112">
    <property type="entry name" value="PAS"/>
    <property type="match status" value="1"/>
</dbReference>
<dbReference type="SMART" id="SM00091">
    <property type="entry name" value="PAS"/>
    <property type="match status" value="3"/>
</dbReference>
<dbReference type="InterPro" id="IPR022642">
    <property type="entry name" value="CheR_C"/>
</dbReference>
<dbReference type="Pfam" id="PF03705">
    <property type="entry name" value="CheR_N"/>
    <property type="match status" value="1"/>
</dbReference>